<dbReference type="HOGENOM" id="CLU_035968_0_0_0"/>
<keyword evidence="3" id="KW-1185">Reference proteome</keyword>
<reference evidence="2 3" key="1">
    <citation type="journal article" date="2009" name="Appl. Environ. Microbiol.">
        <title>Three genomes from the phylum Acidobacteria provide insight into the lifestyles of these microorganisms in soils.</title>
        <authorList>
            <person name="Ward N.L."/>
            <person name="Challacombe J.F."/>
            <person name="Janssen P.H."/>
            <person name="Henrissat B."/>
            <person name="Coutinho P.M."/>
            <person name="Wu M."/>
            <person name="Xie G."/>
            <person name="Haft D.H."/>
            <person name="Sait M."/>
            <person name="Badger J."/>
            <person name="Barabote R.D."/>
            <person name="Bradley B."/>
            <person name="Brettin T.S."/>
            <person name="Brinkac L.M."/>
            <person name="Bruce D."/>
            <person name="Creasy T."/>
            <person name="Daugherty S.C."/>
            <person name="Davidsen T.M."/>
            <person name="DeBoy R.T."/>
            <person name="Detter J.C."/>
            <person name="Dodson R.J."/>
            <person name="Durkin A.S."/>
            <person name="Ganapathy A."/>
            <person name="Gwinn-Giglio M."/>
            <person name="Han C.S."/>
            <person name="Khouri H."/>
            <person name="Kiss H."/>
            <person name="Kothari S.P."/>
            <person name="Madupu R."/>
            <person name="Nelson K.E."/>
            <person name="Nelson W.C."/>
            <person name="Paulsen I."/>
            <person name="Penn K."/>
            <person name="Ren Q."/>
            <person name="Rosovitz M.J."/>
            <person name="Selengut J.D."/>
            <person name="Shrivastava S."/>
            <person name="Sullivan S.A."/>
            <person name="Tapia R."/>
            <person name="Thompson L.S."/>
            <person name="Watkins K.L."/>
            <person name="Yang Q."/>
            <person name="Yu C."/>
            <person name="Zafar N."/>
            <person name="Zhou L."/>
            <person name="Kuske C.R."/>
        </authorList>
    </citation>
    <scope>NUCLEOTIDE SEQUENCE [LARGE SCALE GENOMIC DNA]</scope>
    <source>
        <strain evidence="2 3">Ellin345</strain>
    </source>
</reference>
<dbReference type="eggNOG" id="COG3016">
    <property type="taxonomic scope" value="Bacteria"/>
</dbReference>
<dbReference type="SUPFAM" id="SSF159501">
    <property type="entry name" value="EreA/ChaN-like"/>
    <property type="match status" value="1"/>
</dbReference>
<dbReference type="RefSeq" id="WP_011522152.1">
    <property type="nucleotide sequence ID" value="NC_008009.1"/>
</dbReference>
<dbReference type="EMBL" id="CP000360">
    <property type="protein sequence ID" value="ABF40350.1"/>
    <property type="molecule type" value="Genomic_DNA"/>
</dbReference>
<dbReference type="KEGG" id="aba:Acid345_1348"/>
<evidence type="ECO:0000259" key="1">
    <source>
        <dbReference type="Pfam" id="PF04187"/>
    </source>
</evidence>
<dbReference type="OrthoDB" id="9795827at2"/>
<dbReference type="STRING" id="204669.Acid345_1348"/>
<evidence type="ECO:0000313" key="3">
    <source>
        <dbReference type="Proteomes" id="UP000002432"/>
    </source>
</evidence>
<organism evidence="2 3">
    <name type="scientific">Koribacter versatilis (strain Ellin345)</name>
    <dbReference type="NCBI Taxonomy" id="204669"/>
    <lineage>
        <taxon>Bacteria</taxon>
        <taxon>Pseudomonadati</taxon>
        <taxon>Acidobacteriota</taxon>
        <taxon>Terriglobia</taxon>
        <taxon>Terriglobales</taxon>
        <taxon>Candidatus Korobacteraceae</taxon>
        <taxon>Candidatus Korobacter</taxon>
    </lineage>
</organism>
<accession>Q1IS00</accession>
<dbReference type="Pfam" id="PF04187">
    <property type="entry name" value="Cofac_haem_bdg"/>
    <property type="match status" value="1"/>
</dbReference>
<dbReference type="Gene3D" id="3.40.50.11550">
    <property type="match status" value="1"/>
</dbReference>
<evidence type="ECO:0000313" key="2">
    <source>
        <dbReference type="EMBL" id="ABF40350.1"/>
    </source>
</evidence>
<dbReference type="InterPro" id="IPR007314">
    <property type="entry name" value="Cofac_haem-bd_dom"/>
</dbReference>
<name>Q1IS00_KORVE</name>
<sequence>MATTSTLRLRRNAAQMHALAEVERTIRATDPHSRRKYLREFTEAFQSYHSVITAGQVREQLAASDIVLVGDYHALASSQLYCEKVITQLASEGPVLLGLEMIFARDQHLLDEWTSREIDGAELRERLRFDTDWGYDWFPMYRLLETARANCVRIYGLDCCPRNDLRKIARRDIHAAHRLRRIRKEQPNAKIVVLFGESHLAPMHLPMEIRSVLPDEKVTTVLQNVDALYWKAGGERRDRVEAVCVREDVICVFNATPLEKYESYRMYLERWAREPRASLDMAPTVLNLADALLQFLNIDKYTATAGNTGMSLVDVFPEVCYRPTDEGIIKLALRKHAEAELPMILRKLHEQGCCYVPRLNSFFMRHFEMLHMTEEIAHFVHRACRAAIGKVPVSIIERKAEDNFYAQVLECALRIFGSRVLYPSRPVLHEEHLYALYASTDPRSDFPQEELEGLLDFLVMHKDFETHRGKYFRRPVLLEHGIAATGRRFTYLTRQLGELLGHQLYEAYLSGQISKRALRTLFFCDLSAPGAAEATYFGIAKRCATRPMKLVS</sequence>
<protein>
    <recommendedName>
        <fullName evidence="1">Haem-binding uptake Tiki superfamily ChaN domain-containing protein</fullName>
    </recommendedName>
</protein>
<dbReference type="EnsemblBacteria" id="ABF40350">
    <property type="protein sequence ID" value="ABF40350"/>
    <property type="gene ID" value="Acid345_1348"/>
</dbReference>
<feature type="domain" description="Haem-binding uptake Tiki superfamily ChaN" evidence="1">
    <location>
        <begin position="59"/>
        <end position="181"/>
    </location>
</feature>
<gene>
    <name evidence="2" type="ordered locus">Acid345_1348</name>
</gene>
<dbReference type="Proteomes" id="UP000002432">
    <property type="component" value="Chromosome"/>
</dbReference>
<proteinExistence type="predicted"/>
<dbReference type="AlphaFoldDB" id="Q1IS00"/>